<protein>
    <recommendedName>
        <fullName evidence="3">DUF4232 domain-containing protein</fullName>
    </recommendedName>
</protein>
<reference evidence="4 5" key="1">
    <citation type="submission" date="2017-04" db="EMBL/GenBank/DDBJ databases">
        <title>Complete Genome Sequence of Streptomyces gilvosporeus F607, a Capable Producer of Natamycin.</title>
        <authorList>
            <person name="Zong G."/>
            <person name="Zhong C."/>
            <person name="Fu J."/>
            <person name="Qin R."/>
            <person name="Cao G."/>
        </authorList>
    </citation>
    <scope>NUCLEOTIDE SEQUENCE [LARGE SCALE GENOMIC DNA]</scope>
    <source>
        <strain evidence="4 5">F607</strain>
    </source>
</reference>
<dbReference type="Proteomes" id="UP000192726">
    <property type="component" value="Chromosome"/>
</dbReference>
<dbReference type="InterPro" id="IPR025326">
    <property type="entry name" value="DUF4232"/>
</dbReference>
<name>A0A1V0TTK9_9ACTN</name>
<accession>A0A1V0TTK9</accession>
<evidence type="ECO:0000256" key="2">
    <source>
        <dbReference type="SAM" id="SignalP"/>
    </source>
</evidence>
<evidence type="ECO:0000313" key="5">
    <source>
        <dbReference type="Proteomes" id="UP000192726"/>
    </source>
</evidence>
<dbReference type="AlphaFoldDB" id="A0A1V0TTK9"/>
<keyword evidence="5" id="KW-1185">Reference proteome</keyword>
<sequence length="230" mass="22842">MSHHTTLHRGRKTAAATLIAVVAAAALAACDGKDSKAGAAAAPSAAAPSAAASSQESGGQGRGAPAGPAKTVRTAAAQHASPAGPAVGARCTTDALKAGWGADGGGRPDMNSDQQQTATVWLKNIGGRTCTIGGFPGVQITGTDGTAWDLGRSAKKPVAVRLKPGAHTSFTLTLLPSTSAGDRKIAPGVVTVTPPDEKKHFQLKWPYGGALLDQSGATHPGTYVNPVNAG</sequence>
<organism evidence="4 5">
    <name type="scientific">Streptomyces gilvosporeus</name>
    <dbReference type="NCBI Taxonomy" id="553510"/>
    <lineage>
        <taxon>Bacteria</taxon>
        <taxon>Bacillati</taxon>
        <taxon>Actinomycetota</taxon>
        <taxon>Actinomycetes</taxon>
        <taxon>Kitasatosporales</taxon>
        <taxon>Streptomycetaceae</taxon>
        <taxon>Streptomyces</taxon>
    </lineage>
</organism>
<dbReference type="RefSeq" id="WP_083106106.1">
    <property type="nucleotide sequence ID" value="NZ_CP020569.1"/>
</dbReference>
<feature type="compositionally biased region" description="Low complexity" evidence="1">
    <location>
        <begin position="65"/>
        <end position="86"/>
    </location>
</feature>
<gene>
    <name evidence="4" type="ORF">B1H19_20580</name>
</gene>
<proteinExistence type="predicted"/>
<feature type="signal peptide" evidence="2">
    <location>
        <begin position="1"/>
        <end position="28"/>
    </location>
</feature>
<dbReference type="Pfam" id="PF14016">
    <property type="entry name" value="DUF4232"/>
    <property type="match status" value="1"/>
</dbReference>
<dbReference type="EMBL" id="CP020569">
    <property type="protein sequence ID" value="ARF56257.1"/>
    <property type="molecule type" value="Genomic_DNA"/>
</dbReference>
<feature type="chain" id="PRO_5039586150" description="DUF4232 domain-containing protein" evidence="2">
    <location>
        <begin position="29"/>
        <end position="230"/>
    </location>
</feature>
<evidence type="ECO:0000313" key="4">
    <source>
        <dbReference type="EMBL" id="ARF56257.1"/>
    </source>
</evidence>
<evidence type="ECO:0000256" key="1">
    <source>
        <dbReference type="SAM" id="MobiDB-lite"/>
    </source>
</evidence>
<keyword evidence="2" id="KW-0732">Signal</keyword>
<feature type="region of interest" description="Disordered" evidence="1">
    <location>
        <begin position="50"/>
        <end position="88"/>
    </location>
</feature>
<evidence type="ECO:0000259" key="3">
    <source>
        <dbReference type="Pfam" id="PF14016"/>
    </source>
</evidence>
<dbReference type="OrthoDB" id="3480105at2"/>
<feature type="domain" description="DUF4232" evidence="3">
    <location>
        <begin position="91"/>
        <end position="209"/>
    </location>
</feature>
<dbReference type="KEGG" id="sgv:B1H19_20580"/>